<evidence type="ECO:0000313" key="2">
    <source>
        <dbReference type="EMBL" id="KAE8329960.1"/>
    </source>
</evidence>
<feature type="signal peptide" evidence="1">
    <location>
        <begin position="1"/>
        <end position="20"/>
    </location>
</feature>
<dbReference type="EMBL" id="ML741776">
    <property type="protein sequence ID" value="KAE8329960.1"/>
    <property type="molecule type" value="Genomic_DNA"/>
</dbReference>
<sequence>MVSSKILSLAVFSFVGPALAQGYATIYSQEPCTGESAQIPANKLCTPVPLSLYHKVTAVSVPENVVCEFYKDLLCLDPLLNSVEDPGICKFSEWDTNDGQISNQALSILCYALTDEDSN</sequence>
<name>A0A5N6XEJ7_9EURO</name>
<protein>
    <submittedName>
        <fullName evidence="2">Uncharacterized protein</fullName>
    </submittedName>
</protein>
<evidence type="ECO:0000256" key="1">
    <source>
        <dbReference type="SAM" id="SignalP"/>
    </source>
</evidence>
<accession>A0A5N6XEJ7</accession>
<feature type="chain" id="PRO_5025060417" evidence="1">
    <location>
        <begin position="21"/>
        <end position="119"/>
    </location>
</feature>
<keyword evidence="1" id="KW-0732">Signal</keyword>
<proteinExistence type="predicted"/>
<dbReference type="AlphaFoldDB" id="A0A5N6XEJ7"/>
<gene>
    <name evidence="2" type="ORF">BDV39DRAFT_202540</name>
</gene>
<dbReference type="Proteomes" id="UP000325945">
    <property type="component" value="Unassembled WGS sequence"/>
</dbReference>
<keyword evidence="3" id="KW-1185">Reference proteome</keyword>
<organism evidence="2 3">
    <name type="scientific">Aspergillus sergii</name>
    <dbReference type="NCBI Taxonomy" id="1034303"/>
    <lineage>
        <taxon>Eukaryota</taxon>
        <taxon>Fungi</taxon>
        <taxon>Dikarya</taxon>
        <taxon>Ascomycota</taxon>
        <taxon>Pezizomycotina</taxon>
        <taxon>Eurotiomycetes</taxon>
        <taxon>Eurotiomycetidae</taxon>
        <taxon>Eurotiales</taxon>
        <taxon>Aspergillaceae</taxon>
        <taxon>Aspergillus</taxon>
        <taxon>Aspergillus subgen. Circumdati</taxon>
    </lineage>
</organism>
<reference evidence="3" key="1">
    <citation type="submission" date="2019-04" db="EMBL/GenBank/DDBJ databases">
        <title>Friends and foes A comparative genomics studyof 23 Aspergillus species from section Flavi.</title>
        <authorList>
            <consortium name="DOE Joint Genome Institute"/>
            <person name="Kjaerbolling I."/>
            <person name="Vesth T."/>
            <person name="Frisvad J.C."/>
            <person name="Nybo J.L."/>
            <person name="Theobald S."/>
            <person name="Kildgaard S."/>
            <person name="Isbrandt T."/>
            <person name="Kuo A."/>
            <person name="Sato A."/>
            <person name="Lyhne E.K."/>
            <person name="Kogle M.E."/>
            <person name="Wiebenga A."/>
            <person name="Kun R.S."/>
            <person name="Lubbers R.J."/>
            <person name="Makela M.R."/>
            <person name="Barry K."/>
            <person name="Chovatia M."/>
            <person name="Clum A."/>
            <person name="Daum C."/>
            <person name="Haridas S."/>
            <person name="He G."/>
            <person name="LaButti K."/>
            <person name="Lipzen A."/>
            <person name="Mondo S."/>
            <person name="Riley R."/>
            <person name="Salamov A."/>
            <person name="Simmons B.A."/>
            <person name="Magnuson J.K."/>
            <person name="Henrissat B."/>
            <person name="Mortensen U.H."/>
            <person name="Larsen T.O."/>
            <person name="Devries R.P."/>
            <person name="Grigoriev I.V."/>
            <person name="Machida M."/>
            <person name="Baker S.E."/>
            <person name="Andersen M.R."/>
        </authorList>
    </citation>
    <scope>NUCLEOTIDE SEQUENCE [LARGE SCALE GENOMIC DNA]</scope>
    <source>
        <strain evidence="3">CBS 130017</strain>
    </source>
</reference>
<evidence type="ECO:0000313" key="3">
    <source>
        <dbReference type="Proteomes" id="UP000325945"/>
    </source>
</evidence>